<keyword evidence="3" id="KW-1185">Reference proteome</keyword>
<dbReference type="PaxDb" id="2903-EOD04152"/>
<accession>A0A0D3HYR7</accession>
<proteinExistence type="predicted"/>
<organism evidence="2 3">
    <name type="scientific">Emiliania huxleyi (strain CCMP1516)</name>
    <dbReference type="NCBI Taxonomy" id="280463"/>
    <lineage>
        <taxon>Eukaryota</taxon>
        <taxon>Haptista</taxon>
        <taxon>Haptophyta</taxon>
        <taxon>Prymnesiophyceae</taxon>
        <taxon>Isochrysidales</taxon>
        <taxon>Noelaerhabdaceae</taxon>
        <taxon>Emiliania</taxon>
    </lineage>
</organism>
<feature type="compositionally biased region" description="Low complexity" evidence="1">
    <location>
        <begin position="7"/>
        <end position="22"/>
    </location>
</feature>
<evidence type="ECO:0000313" key="3">
    <source>
        <dbReference type="Proteomes" id="UP000013827"/>
    </source>
</evidence>
<reference evidence="3" key="1">
    <citation type="journal article" date="2013" name="Nature">
        <title>Pan genome of the phytoplankton Emiliania underpins its global distribution.</title>
        <authorList>
            <person name="Read B.A."/>
            <person name="Kegel J."/>
            <person name="Klute M.J."/>
            <person name="Kuo A."/>
            <person name="Lefebvre S.C."/>
            <person name="Maumus F."/>
            <person name="Mayer C."/>
            <person name="Miller J."/>
            <person name="Monier A."/>
            <person name="Salamov A."/>
            <person name="Young J."/>
            <person name="Aguilar M."/>
            <person name="Claverie J.M."/>
            <person name="Frickenhaus S."/>
            <person name="Gonzalez K."/>
            <person name="Herman E.K."/>
            <person name="Lin Y.C."/>
            <person name="Napier J."/>
            <person name="Ogata H."/>
            <person name="Sarno A.F."/>
            <person name="Shmutz J."/>
            <person name="Schroeder D."/>
            <person name="de Vargas C."/>
            <person name="Verret F."/>
            <person name="von Dassow P."/>
            <person name="Valentin K."/>
            <person name="Van de Peer Y."/>
            <person name="Wheeler G."/>
            <person name="Dacks J.B."/>
            <person name="Delwiche C.F."/>
            <person name="Dyhrman S.T."/>
            <person name="Glockner G."/>
            <person name="John U."/>
            <person name="Richards T."/>
            <person name="Worden A.Z."/>
            <person name="Zhang X."/>
            <person name="Grigoriev I.V."/>
            <person name="Allen A.E."/>
            <person name="Bidle K."/>
            <person name="Borodovsky M."/>
            <person name="Bowler C."/>
            <person name="Brownlee C."/>
            <person name="Cock J.M."/>
            <person name="Elias M."/>
            <person name="Gladyshev V.N."/>
            <person name="Groth M."/>
            <person name="Guda C."/>
            <person name="Hadaegh A."/>
            <person name="Iglesias-Rodriguez M.D."/>
            <person name="Jenkins J."/>
            <person name="Jones B.M."/>
            <person name="Lawson T."/>
            <person name="Leese F."/>
            <person name="Lindquist E."/>
            <person name="Lobanov A."/>
            <person name="Lomsadze A."/>
            <person name="Malik S.B."/>
            <person name="Marsh M.E."/>
            <person name="Mackinder L."/>
            <person name="Mock T."/>
            <person name="Mueller-Roeber B."/>
            <person name="Pagarete A."/>
            <person name="Parker M."/>
            <person name="Probert I."/>
            <person name="Quesneville H."/>
            <person name="Raines C."/>
            <person name="Rensing S.A."/>
            <person name="Riano-Pachon D.M."/>
            <person name="Richier S."/>
            <person name="Rokitta S."/>
            <person name="Shiraiwa Y."/>
            <person name="Soanes D.M."/>
            <person name="van der Giezen M."/>
            <person name="Wahlund T.M."/>
            <person name="Williams B."/>
            <person name="Wilson W."/>
            <person name="Wolfe G."/>
            <person name="Wurch L.L."/>
        </authorList>
    </citation>
    <scope>NUCLEOTIDE SEQUENCE</scope>
</reference>
<sequence length="362" mass="37477">MPAVQTAREGALARARSSSRLSVSRESEATPTSERLDTDLDYEAALSRLKASSAQQVAARTHWSRMPSADEMLVKQHLEKSSQGSRQPLGVNCAVEGTVDDIPTPPLPPPTASEEQSQPPPEPPSASETESQPAETLVAAASTPEARRSQLSSEARYSQPSPASSGGGAGKKSVDLVIGGGATRSPRRAEHGAANRGLIDSFEKSGVGMAMPSQAFSPGAYSYIRANSASNPSGISSSTPSCDSSWLASPSNSMTSSPRFESAVNYPSPAEPSTPKGMGEVLNASISIKDNPFFVKAKSSSTVAPKPNPSGPDTLQKKYAPTTPSKATAGPSQAAAPSWLRCILPCCLAKPGARWGMASPAA</sequence>
<dbReference type="HOGENOM" id="CLU_766023_0_0_1"/>
<dbReference type="Proteomes" id="UP000013827">
    <property type="component" value="Unassembled WGS sequence"/>
</dbReference>
<feature type="region of interest" description="Disordered" evidence="1">
    <location>
        <begin position="74"/>
        <end position="197"/>
    </location>
</feature>
<dbReference type="GeneID" id="17250298"/>
<feature type="region of interest" description="Disordered" evidence="1">
    <location>
        <begin position="227"/>
        <end position="276"/>
    </location>
</feature>
<feature type="region of interest" description="Disordered" evidence="1">
    <location>
        <begin position="299"/>
        <end position="335"/>
    </location>
</feature>
<dbReference type="RefSeq" id="XP_005756581.1">
    <property type="nucleotide sequence ID" value="XM_005756524.1"/>
</dbReference>
<feature type="compositionally biased region" description="Basic and acidic residues" evidence="1">
    <location>
        <begin position="23"/>
        <end position="38"/>
    </location>
</feature>
<feature type="compositionally biased region" description="Polar residues" evidence="1">
    <location>
        <begin position="246"/>
        <end position="259"/>
    </location>
</feature>
<feature type="compositionally biased region" description="Low complexity" evidence="1">
    <location>
        <begin position="228"/>
        <end position="245"/>
    </location>
</feature>
<protein>
    <submittedName>
        <fullName evidence="2">Uncharacterized protein</fullName>
    </submittedName>
</protein>
<evidence type="ECO:0000256" key="1">
    <source>
        <dbReference type="SAM" id="MobiDB-lite"/>
    </source>
</evidence>
<feature type="compositionally biased region" description="Low complexity" evidence="1">
    <location>
        <begin position="125"/>
        <end position="136"/>
    </location>
</feature>
<dbReference type="KEGG" id="ehx:EMIHUDRAFT_121690"/>
<dbReference type="AlphaFoldDB" id="A0A0D3HYR7"/>
<reference evidence="2" key="2">
    <citation type="submission" date="2024-10" db="UniProtKB">
        <authorList>
            <consortium name="EnsemblProtists"/>
        </authorList>
    </citation>
    <scope>IDENTIFICATION</scope>
</reference>
<dbReference type="EnsemblProtists" id="EOD04152">
    <property type="protein sequence ID" value="EOD04152"/>
    <property type="gene ID" value="EMIHUDRAFT_121690"/>
</dbReference>
<feature type="compositionally biased region" description="Polar residues" evidence="1">
    <location>
        <begin position="149"/>
        <end position="159"/>
    </location>
</feature>
<name>A0A0D3HYR7_EMIH1</name>
<evidence type="ECO:0000313" key="2">
    <source>
        <dbReference type="EnsemblProtists" id="EOD04152"/>
    </source>
</evidence>
<feature type="region of interest" description="Disordered" evidence="1">
    <location>
        <begin position="1"/>
        <end position="38"/>
    </location>
</feature>